<dbReference type="Proteomes" id="UP000256708">
    <property type="component" value="Unassembled WGS sequence"/>
</dbReference>
<dbReference type="RefSeq" id="WP_115568218.1">
    <property type="nucleotide sequence ID" value="NZ_QRGR01000041.1"/>
</dbReference>
<comment type="caution">
    <text evidence="1">The sequence shown here is derived from an EMBL/GenBank/DDBJ whole genome shotgun (WGS) entry which is preliminary data.</text>
</comment>
<sequence>MISLNRIIVLNVLIKHETLTIGDFAREGNLGMTPSDHHLQYLIDELVESGHISMLAGVTPCTYTITDKGIREGARLTHA</sequence>
<keyword evidence="2" id="KW-1185">Reference proteome</keyword>
<dbReference type="InterPro" id="IPR036390">
    <property type="entry name" value="WH_DNA-bd_sf"/>
</dbReference>
<organism evidence="1 2">
    <name type="scientific">Pontibacter diazotrophicus</name>
    <dbReference type="NCBI Taxonomy" id="1400979"/>
    <lineage>
        <taxon>Bacteria</taxon>
        <taxon>Pseudomonadati</taxon>
        <taxon>Bacteroidota</taxon>
        <taxon>Cytophagia</taxon>
        <taxon>Cytophagales</taxon>
        <taxon>Hymenobacteraceae</taxon>
        <taxon>Pontibacter</taxon>
    </lineage>
</organism>
<proteinExistence type="predicted"/>
<dbReference type="EMBL" id="QRGR01000041">
    <property type="protein sequence ID" value="RDV11484.1"/>
    <property type="molecule type" value="Genomic_DNA"/>
</dbReference>
<reference evidence="2" key="1">
    <citation type="submission" date="2018-08" db="EMBL/GenBank/DDBJ databases">
        <authorList>
            <person name="Liu Z.-W."/>
            <person name="Du Z.-J."/>
        </authorList>
    </citation>
    <scope>NUCLEOTIDE SEQUENCE [LARGE SCALE GENOMIC DNA]</scope>
    <source>
        <strain evidence="2">H4X</strain>
    </source>
</reference>
<dbReference type="AlphaFoldDB" id="A0A3D8L236"/>
<accession>A0A3D8L236</accession>
<name>A0A3D8L236_9BACT</name>
<gene>
    <name evidence="1" type="ORF">DXT99_24430</name>
</gene>
<evidence type="ECO:0000313" key="1">
    <source>
        <dbReference type="EMBL" id="RDV11484.1"/>
    </source>
</evidence>
<evidence type="ECO:0000313" key="2">
    <source>
        <dbReference type="Proteomes" id="UP000256708"/>
    </source>
</evidence>
<dbReference type="SUPFAM" id="SSF46785">
    <property type="entry name" value="Winged helix' DNA-binding domain"/>
    <property type="match status" value="1"/>
</dbReference>
<protein>
    <submittedName>
        <fullName evidence="1">MarR family transcriptional regulator</fullName>
    </submittedName>
</protein>